<evidence type="ECO:0000313" key="3">
    <source>
        <dbReference type="EMBL" id="PIV13733.1"/>
    </source>
</evidence>
<dbReference type="EMBL" id="PFUW01000028">
    <property type="protein sequence ID" value="PJB03860.1"/>
    <property type="molecule type" value="Genomic_DNA"/>
</dbReference>
<dbReference type="EMBL" id="PCUF01000035">
    <property type="protein sequence ID" value="PIN66464.1"/>
    <property type="molecule type" value="Genomic_DNA"/>
</dbReference>
<dbReference type="Proteomes" id="UP000228874">
    <property type="component" value="Unassembled WGS sequence"/>
</dbReference>
<dbReference type="InterPro" id="IPR023140">
    <property type="entry name" value="DUF357"/>
</dbReference>
<dbReference type="SUPFAM" id="SSF158372">
    <property type="entry name" value="AF1782-like"/>
    <property type="match status" value="1"/>
</dbReference>
<proteinExistence type="predicted"/>
<feature type="domain" description="DUF357" evidence="1">
    <location>
        <begin position="30"/>
        <end position="75"/>
    </location>
</feature>
<evidence type="ECO:0000313" key="6">
    <source>
        <dbReference type="EMBL" id="PIX28237.1"/>
    </source>
</evidence>
<dbReference type="Proteomes" id="UP000231449">
    <property type="component" value="Unassembled WGS sequence"/>
</dbReference>
<accession>A0A2H9RCI7</accession>
<dbReference type="EMBL" id="PEUT01000034">
    <property type="protein sequence ID" value="PIV13733.1"/>
    <property type="molecule type" value="Genomic_DNA"/>
</dbReference>
<dbReference type="EMBL" id="PFIH01000019">
    <property type="protein sequence ID" value="PIX28237.1"/>
    <property type="molecule type" value="Genomic_DNA"/>
</dbReference>
<dbReference type="Gene3D" id="1.20.1270.90">
    <property type="entry name" value="AF1782-like"/>
    <property type="match status" value="1"/>
</dbReference>
<dbReference type="EMBL" id="PFMG01000025">
    <property type="protein sequence ID" value="PIY99889.1"/>
    <property type="molecule type" value="Genomic_DNA"/>
</dbReference>
<dbReference type="Proteomes" id="UP000228888">
    <property type="component" value="Unassembled WGS sequence"/>
</dbReference>
<dbReference type="EMBL" id="PFFF01000042">
    <property type="protein sequence ID" value="PIV89606.1"/>
    <property type="molecule type" value="Genomic_DNA"/>
</dbReference>
<comment type="caution">
    <text evidence="2">The sequence shown here is derived from an EMBL/GenBank/DDBJ whole genome shotgun (WGS) entry which is preliminary data.</text>
</comment>
<dbReference type="Proteomes" id="UP000230713">
    <property type="component" value="Unassembled WGS sequence"/>
</dbReference>
<dbReference type="EMBL" id="PETW01000009">
    <property type="protein sequence ID" value="PIV46605.1"/>
    <property type="molecule type" value="Genomic_DNA"/>
</dbReference>
<evidence type="ECO:0000313" key="9">
    <source>
        <dbReference type="EMBL" id="PJC01109.1"/>
    </source>
</evidence>
<evidence type="ECO:0000313" key="2">
    <source>
        <dbReference type="EMBL" id="PIN66464.1"/>
    </source>
</evidence>
<gene>
    <name evidence="9" type="ORF">CO072_02320</name>
    <name evidence="8" type="ORF">CO124_01785</name>
    <name evidence="4" type="ORF">COS22_00520</name>
    <name evidence="3" type="ORF">COS45_01415</name>
    <name evidence="5" type="ORF">COW47_02125</name>
    <name evidence="2" type="ORF">COW69_02270</name>
    <name evidence="7" type="ORF">COY63_01200</name>
    <name evidence="6" type="ORF">COZ66_00600</name>
</gene>
<evidence type="ECO:0000313" key="5">
    <source>
        <dbReference type="EMBL" id="PIV89606.1"/>
    </source>
</evidence>
<dbReference type="InterPro" id="IPR036809">
    <property type="entry name" value="AF1782-like_sf"/>
</dbReference>
<name>A0A2G9LIX0_HUBC1</name>
<evidence type="ECO:0000313" key="4">
    <source>
        <dbReference type="EMBL" id="PIV46605.1"/>
    </source>
</evidence>
<organism evidence="2 12">
    <name type="scientific">Huberarchaeum crystalense</name>
    <dbReference type="NCBI Taxonomy" id="2014257"/>
    <lineage>
        <taxon>Archaea</taxon>
        <taxon>Candidatus Huberarchaeota</taxon>
        <taxon>Candidatus Huberarchaeia</taxon>
        <taxon>Candidatus Huberarchaeales</taxon>
        <taxon>Candidatus Huberarchaeaceae</taxon>
        <taxon>Candidatus Huberarchaeum</taxon>
    </lineage>
</organism>
<accession>A0A2H9N308</accession>
<reference evidence="10 11" key="1">
    <citation type="submission" date="2017-09" db="EMBL/GenBank/DDBJ databases">
        <title>Depth-based differentiation of microbial function through sediment-hosted aquifers and enrichment of novel symbionts in the deep terrestrial subsurface.</title>
        <authorList>
            <person name="Probst A.J."/>
            <person name="Ladd B."/>
            <person name="Jarett J.K."/>
            <person name="Geller-Mcgrath D.E."/>
            <person name="Sieber C.M.K."/>
            <person name="Emerson J.B."/>
            <person name="Anantharaman K."/>
            <person name="Thomas B.C."/>
            <person name="Malmstrom R."/>
            <person name="Stieglmeier M."/>
            <person name="Klingl A."/>
            <person name="Woyke T."/>
            <person name="Ryan C.M."/>
            <person name="Banfield J.F."/>
        </authorList>
    </citation>
    <scope>NUCLEOTIDE SEQUENCE [LARGE SCALE GENOMIC DNA]</scope>
</reference>
<protein>
    <submittedName>
        <fullName evidence="3">DUF357 domain-containing protein</fullName>
    </submittedName>
</protein>
<dbReference type="EMBL" id="PFSX01000063">
    <property type="protein sequence ID" value="PJC01109.1"/>
    <property type="molecule type" value="Genomic_DNA"/>
</dbReference>
<evidence type="ECO:0000313" key="11">
    <source>
        <dbReference type="Proteomes" id="UP000228888"/>
    </source>
</evidence>
<dbReference type="Proteomes" id="UP000228989">
    <property type="component" value="Unassembled WGS sequence"/>
</dbReference>
<reference evidence="2 12" key="2">
    <citation type="submission" date="2017-09" db="EMBL/GenBank/DDBJ databases">
        <title>Depth-based differentiation of microbial function through sediment-hosted aquifers and enrichment of novel symbionts in the deep terrestrial subsurface.</title>
        <authorList>
            <person name="Probst A.J."/>
            <person name="Ladd B."/>
            <person name="Jarett J.K."/>
            <person name="Geller-Mcgrath D.E."/>
            <person name="Sieber C.M."/>
            <person name="Emerson J.B."/>
            <person name="Anantharaman K."/>
            <person name="Thomas B.C."/>
            <person name="Malmstrom R."/>
            <person name="Stieglmeier M."/>
            <person name="Klingl A."/>
            <person name="Woyke T."/>
            <person name="Ryan C.M."/>
            <person name="Banfield J.F."/>
        </authorList>
    </citation>
    <scope>NUCLEOTIDE SEQUENCE [LARGE SCALE GENOMIC DNA]</scope>
    <source>
        <strain evidence="4">CG02_land_8_20_14_3_00_31_209</strain>
        <strain evidence="3">CG03_land_8_20_14_0_80_31_114</strain>
        <strain evidence="5">CG17_big_fil_post_rev_8_21_14_2_50_31_73</strain>
        <strain evidence="2">CG18_big_fil_WC_8_21_14_2_50_31_19</strain>
        <strain evidence="7">CG_4_10_14_0_8_um_filter_31_133</strain>
        <strain evidence="6">CG_4_8_14_3_um_filter</strain>
        <strain evidence="9">CG_4_9_14_0_8_um_filter_31_21</strain>
        <strain evidence="8">CG_4_9_14_3_um_filter_31_125</strain>
    </source>
</reference>
<accession>A0A2H9P8S9</accession>
<dbReference type="AlphaFoldDB" id="A0A2G9LIX0"/>
<sequence>MVSTKEHLKKETIKWLNKLDNLDIKLKNPKKHGFLKNIKAYIKDSHYFTEKEDFVRAFEAVVWAWAWVEIGEQEGFLEIKK</sequence>
<evidence type="ECO:0000313" key="7">
    <source>
        <dbReference type="EMBL" id="PIY99889.1"/>
    </source>
</evidence>
<accession>A0A2H9MM40</accession>
<dbReference type="Proteomes" id="UP000231232">
    <property type="component" value="Unassembled WGS sequence"/>
</dbReference>
<dbReference type="Proteomes" id="UP000229789">
    <property type="component" value="Unassembled WGS sequence"/>
</dbReference>
<dbReference type="Pfam" id="PF04010">
    <property type="entry name" value="DUF357"/>
    <property type="match status" value="1"/>
</dbReference>
<accession>A0A2H9M2F3</accession>
<evidence type="ECO:0000313" key="8">
    <source>
        <dbReference type="EMBL" id="PJB03860.1"/>
    </source>
</evidence>
<accession>A0A2H9QT10</accession>
<accession>A0A2H9M7P6</accession>
<dbReference type="Proteomes" id="UP000230477">
    <property type="component" value="Unassembled WGS sequence"/>
</dbReference>
<evidence type="ECO:0000259" key="1">
    <source>
        <dbReference type="Pfam" id="PF04010"/>
    </source>
</evidence>
<evidence type="ECO:0000313" key="12">
    <source>
        <dbReference type="Proteomes" id="UP000229789"/>
    </source>
</evidence>
<evidence type="ECO:0000313" key="10">
    <source>
        <dbReference type="Proteomes" id="UP000228874"/>
    </source>
</evidence>
<accession>A0A2G9LIX0</accession>